<proteinExistence type="predicted"/>
<name>A0ABD2Q9C1_9PLAT</name>
<accession>A0ABD2Q9C1</accession>
<organism evidence="3 4">
    <name type="scientific">Cichlidogyrus casuarinus</name>
    <dbReference type="NCBI Taxonomy" id="1844966"/>
    <lineage>
        <taxon>Eukaryota</taxon>
        <taxon>Metazoa</taxon>
        <taxon>Spiralia</taxon>
        <taxon>Lophotrochozoa</taxon>
        <taxon>Platyhelminthes</taxon>
        <taxon>Monogenea</taxon>
        <taxon>Monopisthocotylea</taxon>
        <taxon>Dactylogyridea</taxon>
        <taxon>Ancyrocephalidae</taxon>
        <taxon>Cichlidogyrus</taxon>
    </lineage>
</organism>
<dbReference type="Proteomes" id="UP001626550">
    <property type="component" value="Unassembled WGS sequence"/>
</dbReference>
<sequence>MNSNYEITQMYMPLYAAFVTSTIGFLFFMFGFGSPYWIQSYKEVHSSFLHMGLWSICFDDFVHAQDYAYNHYTGCYWIFDRLLFKTSLWFWANPYVLIAIQVMVTAAFLVNISVMIVLVLYFLLFGQPASESTMAFYGQLVVAILLTISTCLFGYLSQQRWWMYRPDHQFLAWAFGFIVLAALCSYVAAAFLYCVSYTDRASQREVEMFEEVGGGAQSTLIGGPYAPSMMTGMNSQYGGASVFGGTGSKLGGVTIKVPTRGGESEIINLNTPVAAPRSYEGASMLSGGPGNSGFNKPGSLIGSEYGAEPRRPYYPNNQQLPYRDQSPYSEEDLLSDGGYDQQHRRLLNR</sequence>
<protein>
    <recommendedName>
        <fullName evidence="5">PMP-22/EMP/MP20/Claudin tight junction</fullName>
    </recommendedName>
</protein>
<dbReference type="EMBL" id="JBJKFK010000588">
    <property type="protein sequence ID" value="KAL3316164.1"/>
    <property type="molecule type" value="Genomic_DNA"/>
</dbReference>
<evidence type="ECO:0000256" key="1">
    <source>
        <dbReference type="SAM" id="MobiDB-lite"/>
    </source>
</evidence>
<evidence type="ECO:0000313" key="3">
    <source>
        <dbReference type="EMBL" id="KAL3316164.1"/>
    </source>
</evidence>
<evidence type="ECO:0000256" key="2">
    <source>
        <dbReference type="SAM" id="Phobius"/>
    </source>
</evidence>
<gene>
    <name evidence="3" type="ORF">Ciccas_005192</name>
</gene>
<feature type="transmembrane region" description="Helical" evidence="2">
    <location>
        <begin position="136"/>
        <end position="158"/>
    </location>
</feature>
<feature type="transmembrane region" description="Helical" evidence="2">
    <location>
        <begin position="170"/>
        <end position="195"/>
    </location>
</feature>
<keyword evidence="2" id="KW-0812">Transmembrane</keyword>
<feature type="transmembrane region" description="Helical" evidence="2">
    <location>
        <begin position="12"/>
        <end position="38"/>
    </location>
</feature>
<evidence type="ECO:0000313" key="4">
    <source>
        <dbReference type="Proteomes" id="UP001626550"/>
    </source>
</evidence>
<dbReference type="PANTHER" id="PTHR21284">
    <property type="entry name" value="EG:80H7.2 PROTEIN"/>
    <property type="match status" value="1"/>
</dbReference>
<keyword evidence="2" id="KW-0472">Membrane</keyword>
<comment type="caution">
    <text evidence="3">The sequence shown here is derived from an EMBL/GenBank/DDBJ whole genome shotgun (WGS) entry which is preliminary data.</text>
</comment>
<feature type="region of interest" description="Disordered" evidence="1">
    <location>
        <begin position="280"/>
        <end position="349"/>
    </location>
</feature>
<dbReference type="PANTHER" id="PTHR21284:SF12">
    <property type="entry name" value="EG:80H7.2 PROTEIN"/>
    <property type="match status" value="1"/>
</dbReference>
<evidence type="ECO:0008006" key="5">
    <source>
        <dbReference type="Google" id="ProtNLM"/>
    </source>
</evidence>
<dbReference type="Gene3D" id="1.20.140.150">
    <property type="match status" value="1"/>
</dbReference>
<keyword evidence="2" id="KW-1133">Transmembrane helix</keyword>
<reference evidence="3 4" key="1">
    <citation type="submission" date="2024-11" db="EMBL/GenBank/DDBJ databases">
        <title>Adaptive evolution of stress response genes in parasites aligns with host niche diversity.</title>
        <authorList>
            <person name="Hahn C."/>
            <person name="Resl P."/>
        </authorList>
    </citation>
    <scope>NUCLEOTIDE SEQUENCE [LARGE SCALE GENOMIC DNA]</scope>
    <source>
        <strain evidence="3">EGGRZ-B1_66</strain>
        <tissue evidence="3">Body</tissue>
    </source>
</reference>
<dbReference type="AlphaFoldDB" id="A0ABD2Q9C1"/>
<feature type="transmembrane region" description="Helical" evidence="2">
    <location>
        <begin position="95"/>
        <end position="124"/>
    </location>
</feature>
<keyword evidence="4" id="KW-1185">Reference proteome</keyword>